<evidence type="ECO:0000313" key="2">
    <source>
        <dbReference type="Proteomes" id="UP000007947"/>
    </source>
</evidence>
<keyword evidence="2" id="KW-1185">Reference proteome</keyword>
<accession>F5XSZ4</accession>
<reference evidence="1 2" key="1">
    <citation type="submission" date="2011-05" db="EMBL/GenBank/DDBJ databases">
        <title>Whole genome sequence of Microlunatus phosphovorus NM-1.</title>
        <authorList>
            <person name="Hosoyama A."/>
            <person name="Sasaki K."/>
            <person name="Harada T."/>
            <person name="Igarashi R."/>
            <person name="Kawakoshi A."/>
            <person name="Sasagawa M."/>
            <person name="Fukada J."/>
            <person name="Nakamura S."/>
            <person name="Katano Y."/>
            <person name="Hanada S."/>
            <person name="Kamagata Y."/>
            <person name="Nakamura N."/>
            <person name="Yamazaki S."/>
            <person name="Fujita N."/>
        </authorList>
    </citation>
    <scope>NUCLEOTIDE SEQUENCE [LARGE SCALE GENOMIC DNA]</scope>
    <source>
        <strain evidence="2">ATCC 700054 / DSM 10555 / JCM 9379 / NBRC 101784 / NCIMB 13414 / VKM Ac-1990 / NM-1</strain>
    </source>
</reference>
<evidence type="ECO:0000313" key="1">
    <source>
        <dbReference type="EMBL" id="BAK37402.1"/>
    </source>
</evidence>
<sequence>MCVVGQHVVLRKERRYSVMTTEATSEIDTRRLVTVETIAQIDEIPDADAIEAARVRG</sequence>
<dbReference type="KEGG" id="mph:MLP_43880"/>
<dbReference type="STRING" id="1032480.MLP_43880"/>
<proteinExistence type="predicted"/>
<dbReference type="AlphaFoldDB" id="F5XSZ4"/>
<dbReference type="HOGENOM" id="CLU_2991712_0_0_11"/>
<organism evidence="1 2">
    <name type="scientific">Microlunatus phosphovorus (strain ATCC 700054 / DSM 10555 / JCM 9379 / NBRC 101784 / NCIMB 13414 / VKM Ac-1990 / NM-1)</name>
    <dbReference type="NCBI Taxonomy" id="1032480"/>
    <lineage>
        <taxon>Bacteria</taxon>
        <taxon>Bacillati</taxon>
        <taxon>Actinomycetota</taxon>
        <taxon>Actinomycetes</taxon>
        <taxon>Propionibacteriales</taxon>
        <taxon>Propionibacteriaceae</taxon>
        <taxon>Microlunatus</taxon>
    </lineage>
</organism>
<name>F5XSZ4_MICPN</name>
<protein>
    <submittedName>
        <fullName evidence="1">Uncharacterized protein</fullName>
    </submittedName>
</protein>
<dbReference type="EMBL" id="AP012204">
    <property type="protein sequence ID" value="BAK37402.1"/>
    <property type="molecule type" value="Genomic_DNA"/>
</dbReference>
<gene>
    <name evidence="1" type="ordered locus">MLP_43880</name>
</gene>
<dbReference type="Proteomes" id="UP000007947">
    <property type="component" value="Chromosome"/>
</dbReference>